<dbReference type="PROSITE" id="PS00599">
    <property type="entry name" value="AA_TRANSFER_CLASS_2"/>
    <property type="match status" value="1"/>
</dbReference>
<dbReference type="PANTHER" id="PTHR13693:SF100">
    <property type="entry name" value="8-AMINO-7-OXONONANOATE SYNTHASE"/>
    <property type="match status" value="1"/>
</dbReference>
<feature type="modified residue" description="N6-(pyridoxal phosphate)lysine" evidence="9">
    <location>
        <position position="243"/>
    </location>
</feature>
<dbReference type="SUPFAM" id="SSF53383">
    <property type="entry name" value="PLP-dependent transferases"/>
    <property type="match status" value="1"/>
</dbReference>
<dbReference type="Gene3D" id="3.40.640.10">
    <property type="entry name" value="Type I PLP-dependent aspartate aminotransferase-like (Major domain)"/>
    <property type="match status" value="1"/>
</dbReference>
<accession>A0ABP7PNV7</accession>
<dbReference type="NCBIfam" id="TIGR00858">
    <property type="entry name" value="bioF"/>
    <property type="match status" value="1"/>
</dbReference>
<dbReference type="EC" id="2.3.1.47" evidence="9"/>
<evidence type="ECO:0000256" key="7">
    <source>
        <dbReference type="ARBA" id="ARBA00022898"/>
    </source>
</evidence>
<keyword evidence="6 9" id="KW-0093">Biotin biosynthesis</keyword>
<comment type="cofactor">
    <cofactor evidence="1 9">
        <name>pyridoxal 5'-phosphate</name>
        <dbReference type="ChEBI" id="CHEBI:597326"/>
    </cofactor>
</comment>
<evidence type="ECO:0000313" key="12">
    <source>
        <dbReference type="Proteomes" id="UP001501337"/>
    </source>
</evidence>
<evidence type="ECO:0000256" key="9">
    <source>
        <dbReference type="HAMAP-Rule" id="MF_01693"/>
    </source>
</evidence>
<evidence type="ECO:0000256" key="3">
    <source>
        <dbReference type="ARBA" id="ARBA00010008"/>
    </source>
</evidence>
<dbReference type="InterPro" id="IPR004723">
    <property type="entry name" value="AONS_Archaea/Proteobacteria"/>
</dbReference>
<dbReference type="Proteomes" id="UP001501337">
    <property type="component" value="Unassembled WGS sequence"/>
</dbReference>
<feature type="binding site" evidence="9">
    <location>
        <position position="357"/>
    </location>
    <ligand>
        <name>substrate</name>
    </ligand>
</feature>
<dbReference type="InterPro" id="IPR015424">
    <property type="entry name" value="PyrdxlP-dep_Trfase"/>
</dbReference>
<feature type="binding site" evidence="9">
    <location>
        <position position="183"/>
    </location>
    <ligand>
        <name>pyridoxal 5'-phosphate</name>
        <dbReference type="ChEBI" id="CHEBI:597326"/>
    </ligand>
</feature>
<proteinExistence type="inferred from homology"/>
<feature type="domain" description="Aminotransferase class I/classII large" evidence="10">
    <location>
        <begin position="42"/>
        <end position="385"/>
    </location>
</feature>
<evidence type="ECO:0000256" key="4">
    <source>
        <dbReference type="ARBA" id="ARBA00011738"/>
    </source>
</evidence>
<dbReference type="HAMAP" id="MF_01693">
    <property type="entry name" value="BioF_aminotrans_2"/>
    <property type="match status" value="1"/>
</dbReference>
<dbReference type="InterPro" id="IPR050087">
    <property type="entry name" value="AON_synthase_class-II"/>
</dbReference>
<comment type="caution">
    <text evidence="11">The sequence shown here is derived from an EMBL/GenBank/DDBJ whole genome shotgun (WGS) entry which is preliminary data.</text>
</comment>
<reference evidence="12" key="1">
    <citation type="journal article" date="2019" name="Int. J. Syst. Evol. Microbiol.">
        <title>The Global Catalogue of Microorganisms (GCM) 10K type strain sequencing project: providing services to taxonomists for standard genome sequencing and annotation.</title>
        <authorList>
            <consortium name="The Broad Institute Genomics Platform"/>
            <consortium name="The Broad Institute Genome Sequencing Center for Infectious Disease"/>
            <person name="Wu L."/>
            <person name="Ma J."/>
        </authorList>
    </citation>
    <scope>NUCLEOTIDE SEQUENCE [LARGE SCALE GENOMIC DNA]</scope>
    <source>
        <strain evidence="12">JCM 17555</strain>
    </source>
</reference>
<dbReference type="Gene3D" id="3.90.1150.10">
    <property type="entry name" value="Aspartate Aminotransferase, domain 1"/>
    <property type="match status" value="1"/>
</dbReference>
<evidence type="ECO:0000256" key="2">
    <source>
        <dbReference type="ARBA" id="ARBA00004746"/>
    </source>
</evidence>
<dbReference type="InterPro" id="IPR004839">
    <property type="entry name" value="Aminotransferase_I/II_large"/>
</dbReference>
<dbReference type="InterPro" id="IPR022834">
    <property type="entry name" value="AONS_Proteobacteria"/>
</dbReference>
<dbReference type="EMBL" id="BAABBO010000012">
    <property type="protein sequence ID" value="GAA3968810.1"/>
    <property type="molecule type" value="Genomic_DNA"/>
</dbReference>
<evidence type="ECO:0000256" key="6">
    <source>
        <dbReference type="ARBA" id="ARBA00022756"/>
    </source>
</evidence>
<evidence type="ECO:0000256" key="8">
    <source>
        <dbReference type="ARBA" id="ARBA00047715"/>
    </source>
</evidence>
<dbReference type="RefSeq" id="WP_344807468.1">
    <property type="nucleotide sequence ID" value="NZ_BAABBO010000012.1"/>
</dbReference>
<comment type="catalytic activity">
    <reaction evidence="8 9">
        <text>6-carboxyhexanoyl-[ACP] + L-alanine + H(+) = (8S)-8-amino-7-oxononanoate + holo-[ACP] + CO2</text>
        <dbReference type="Rhea" id="RHEA:42288"/>
        <dbReference type="Rhea" id="RHEA-COMP:9685"/>
        <dbReference type="Rhea" id="RHEA-COMP:9955"/>
        <dbReference type="ChEBI" id="CHEBI:15378"/>
        <dbReference type="ChEBI" id="CHEBI:16526"/>
        <dbReference type="ChEBI" id="CHEBI:57972"/>
        <dbReference type="ChEBI" id="CHEBI:64479"/>
        <dbReference type="ChEBI" id="CHEBI:78846"/>
        <dbReference type="ChEBI" id="CHEBI:149468"/>
        <dbReference type="EC" id="2.3.1.47"/>
    </reaction>
</comment>
<protein>
    <recommendedName>
        <fullName evidence="9">8-amino-7-oxononanoate synthase</fullName>
        <shortName evidence="9">AONS</shortName>
        <ecNumber evidence="9">2.3.1.47</ecNumber>
    </recommendedName>
    <alternativeName>
        <fullName evidence="9">7-keto-8-amino-pelargonic acid synthase</fullName>
        <shortName evidence="9">7-KAP synthase</shortName>
        <shortName evidence="9">KAPA synthase</shortName>
    </alternativeName>
    <alternativeName>
        <fullName evidence="9">8-amino-7-ketopelargonate synthase</fullName>
    </alternativeName>
</protein>
<sequence>MPLPASWGLEKTLAEIADAGQFRQLRLLEGGQGARVTIDGRTLLNFSSNDYLGLAAHPAVGKALKTAVDIYGVGSGASHLVCGHTSAHAALEDALARLTGRSRVLLYSTGYMANLGVASALLSRQDVLLQDKLNHASLLDAAAISGAKLVRYRHADMQHLEERLAALAPSEQRVLVSSDSVFSMDGDVPDLNALASCTAQAGAALQLDDAHGLGVLGEQGGGACEAYGLDEAAVPVLMGTFGKALGTAGAFVAGSEQLIETLIQKSRTFMYTTAMPPALAAATSQSIELLQSEGWRRPHLQQLIAGFRKKVSALGLDLMPSDTAIQPLLVGEASAAVNLSKSLLDKGFLVVAIRPPTVPAGQSRLRITLSAAHDENDVDQLVQALAELVGR</sequence>
<dbReference type="InterPro" id="IPR001917">
    <property type="entry name" value="Aminotrans_II_pyridoxalP_BS"/>
</dbReference>
<feature type="binding site" evidence="9">
    <location>
        <position position="23"/>
    </location>
    <ligand>
        <name>substrate</name>
    </ligand>
</feature>
<dbReference type="Pfam" id="PF00155">
    <property type="entry name" value="Aminotran_1_2"/>
    <property type="match status" value="1"/>
</dbReference>
<comment type="function">
    <text evidence="9">Catalyzes the decarboxylative condensation of pimeloyl-[acyl-carrier protein] and L-alanine to produce 8-amino-7-oxononanoate (AON), [acyl-carrier protein], and carbon dioxide.</text>
</comment>
<evidence type="ECO:0000259" key="10">
    <source>
        <dbReference type="Pfam" id="PF00155"/>
    </source>
</evidence>
<evidence type="ECO:0000256" key="5">
    <source>
        <dbReference type="ARBA" id="ARBA00022679"/>
    </source>
</evidence>
<comment type="subunit">
    <text evidence="4 9">Homodimer.</text>
</comment>
<feature type="binding site" evidence="9">
    <location>
        <position position="135"/>
    </location>
    <ligand>
        <name>substrate</name>
    </ligand>
</feature>
<dbReference type="CDD" id="cd06454">
    <property type="entry name" value="KBL_like"/>
    <property type="match status" value="1"/>
</dbReference>
<comment type="pathway">
    <text evidence="2 9">Cofactor biosynthesis; biotin biosynthesis.</text>
</comment>
<organism evidence="11 12">
    <name type="scientific">Allohahella marinimesophila</name>
    <dbReference type="NCBI Taxonomy" id="1054972"/>
    <lineage>
        <taxon>Bacteria</taxon>
        <taxon>Pseudomonadati</taxon>
        <taxon>Pseudomonadota</taxon>
        <taxon>Gammaproteobacteria</taxon>
        <taxon>Oceanospirillales</taxon>
        <taxon>Hahellaceae</taxon>
        <taxon>Allohahella</taxon>
    </lineage>
</organism>
<dbReference type="InterPro" id="IPR015422">
    <property type="entry name" value="PyrdxlP-dep_Trfase_small"/>
</dbReference>
<feature type="binding site" evidence="9">
    <location>
        <position position="240"/>
    </location>
    <ligand>
        <name>pyridoxal 5'-phosphate</name>
        <dbReference type="ChEBI" id="CHEBI:597326"/>
    </ligand>
</feature>
<keyword evidence="7 9" id="KW-0663">Pyridoxal phosphate</keyword>
<keyword evidence="12" id="KW-1185">Reference proteome</keyword>
<gene>
    <name evidence="9 11" type="primary">bioF</name>
    <name evidence="11" type="ORF">GCM10022278_28200</name>
</gene>
<comment type="similarity">
    <text evidence="3 9">Belongs to the class-II pyridoxal-phosphate-dependent aminotransferase family. BioF subfamily.</text>
</comment>
<evidence type="ECO:0000256" key="1">
    <source>
        <dbReference type="ARBA" id="ARBA00001933"/>
    </source>
</evidence>
<keyword evidence="5 9" id="KW-0808">Transferase</keyword>
<feature type="binding site" evidence="9">
    <location>
        <begin position="110"/>
        <end position="111"/>
    </location>
    <ligand>
        <name>pyridoxal 5'-phosphate</name>
        <dbReference type="ChEBI" id="CHEBI:597326"/>
    </ligand>
</feature>
<feature type="binding site" evidence="9">
    <location>
        <position position="211"/>
    </location>
    <ligand>
        <name>pyridoxal 5'-phosphate</name>
        <dbReference type="ChEBI" id="CHEBI:597326"/>
    </ligand>
</feature>
<name>A0ABP7PNV7_9GAMM</name>
<dbReference type="PANTHER" id="PTHR13693">
    <property type="entry name" value="CLASS II AMINOTRANSFERASE/8-AMINO-7-OXONONANOATE SYNTHASE"/>
    <property type="match status" value="1"/>
</dbReference>
<evidence type="ECO:0000313" key="11">
    <source>
        <dbReference type="EMBL" id="GAA3968810.1"/>
    </source>
</evidence>
<dbReference type="InterPro" id="IPR015421">
    <property type="entry name" value="PyrdxlP-dep_Trfase_major"/>
</dbReference>